<proteinExistence type="predicted"/>
<feature type="region of interest" description="Disordered" evidence="2">
    <location>
        <begin position="131"/>
        <end position="217"/>
    </location>
</feature>
<evidence type="ECO:0000313" key="4">
    <source>
        <dbReference type="EMBL" id="CPR13126.1"/>
    </source>
</evidence>
<dbReference type="EMBL" id="CSTD01000006">
    <property type="protein sequence ID" value="CPR13126.1"/>
    <property type="molecule type" value="Genomic_DNA"/>
</dbReference>
<feature type="compositionally biased region" description="Low complexity" evidence="2">
    <location>
        <begin position="185"/>
        <end position="217"/>
    </location>
</feature>
<dbReference type="Gene3D" id="1.10.3260.10">
    <property type="entry name" value="DNA ligase, ATP-dependent, N-terminal domain"/>
    <property type="match status" value="1"/>
</dbReference>
<dbReference type="GO" id="GO:0006310">
    <property type="term" value="P:DNA recombination"/>
    <property type="evidence" value="ECO:0007669"/>
    <property type="project" value="InterPro"/>
</dbReference>
<feature type="compositionally biased region" description="Polar residues" evidence="2">
    <location>
        <begin position="159"/>
        <end position="174"/>
    </location>
</feature>
<evidence type="ECO:0000259" key="3">
    <source>
        <dbReference type="Pfam" id="PF04675"/>
    </source>
</evidence>
<keyword evidence="1 4" id="KW-0436">Ligase</keyword>
<name>A0A0U0WDI2_MYCBE</name>
<dbReference type="Proteomes" id="UP000198875">
    <property type="component" value="Unassembled WGS sequence"/>
</dbReference>
<dbReference type="AlphaFoldDB" id="A0A0U0WDI2"/>
<gene>
    <name evidence="4" type="primary">ligB_1</name>
    <name evidence="4" type="ORF">BN971_04433</name>
</gene>
<dbReference type="GO" id="GO:0003910">
    <property type="term" value="F:DNA ligase (ATP) activity"/>
    <property type="evidence" value="ECO:0007669"/>
    <property type="project" value="InterPro"/>
</dbReference>
<evidence type="ECO:0000256" key="2">
    <source>
        <dbReference type="SAM" id="MobiDB-lite"/>
    </source>
</evidence>
<dbReference type="GO" id="GO:0006281">
    <property type="term" value="P:DNA repair"/>
    <property type="evidence" value="ECO:0007669"/>
    <property type="project" value="InterPro"/>
</dbReference>
<reference evidence="4 5" key="1">
    <citation type="submission" date="2015-03" db="EMBL/GenBank/DDBJ databases">
        <authorList>
            <person name="Murphy D."/>
        </authorList>
    </citation>
    <scope>NUCLEOTIDE SEQUENCE [LARGE SCALE GENOMIC DNA]</scope>
    <source>
        <strain evidence="4 5">DSM 44277</strain>
    </source>
</reference>
<dbReference type="Pfam" id="PF04675">
    <property type="entry name" value="DNA_ligase_A_N"/>
    <property type="match status" value="1"/>
</dbReference>
<dbReference type="InterPro" id="IPR036599">
    <property type="entry name" value="DNA_ligase_N_sf"/>
</dbReference>
<evidence type="ECO:0000313" key="5">
    <source>
        <dbReference type="Proteomes" id="UP000198875"/>
    </source>
</evidence>
<protein>
    <submittedName>
        <fullName evidence="4">ATP-dependent DNA ligase</fullName>
    </submittedName>
</protein>
<sequence length="217" mass="22594">MSQAVGATSSRLAKVAHIADLLRRAEADDVAIVVSWLSGELRQRQIGVGWAALQSPPPPAPQPTLTVGGVDAAFSEIGAVSGKGSQGRRAELLARLFAAATETEQAFLLRLLGGELRQGALAGVMADAVARGPGRSRRSRCGWAGPSGRCWPKPPPASPTRSNATMAQPFSRPSWTVPACRSIGPATRSPSTPEASTTSPPGCPRWSRPRGRSPSTS</sequence>
<feature type="domain" description="DNA ligase ATP-dependent N-terminal" evidence="3">
    <location>
        <begin position="57"/>
        <end position="130"/>
    </location>
</feature>
<evidence type="ECO:0000256" key="1">
    <source>
        <dbReference type="ARBA" id="ARBA00022598"/>
    </source>
</evidence>
<organism evidence="4 5">
    <name type="scientific">Mycobacterium bohemicum DSM 44277</name>
    <dbReference type="NCBI Taxonomy" id="1236609"/>
    <lineage>
        <taxon>Bacteria</taxon>
        <taxon>Bacillati</taxon>
        <taxon>Actinomycetota</taxon>
        <taxon>Actinomycetes</taxon>
        <taxon>Mycobacteriales</taxon>
        <taxon>Mycobacteriaceae</taxon>
        <taxon>Mycobacterium</taxon>
    </lineage>
</organism>
<dbReference type="GO" id="GO:0003677">
    <property type="term" value="F:DNA binding"/>
    <property type="evidence" value="ECO:0007669"/>
    <property type="project" value="InterPro"/>
</dbReference>
<dbReference type="InterPro" id="IPR012308">
    <property type="entry name" value="DNA_ligase_ATP-dep_N"/>
</dbReference>
<accession>A0A0U0WDI2</accession>
<dbReference type="SUPFAM" id="SSF117018">
    <property type="entry name" value="ATP-dependent DNA ligase DNA-binding domain"/>
    <property type="match status" value="1"/>
</dbReference>